<evidence type="ECO:0000256" key="4">
    <source>
        <dbReference type="SAM" id="Phobius"/>
    </source>
</evidence>
<feature type="transmembrane region" description="Helical" evidence="4">
    <location>
        <begin position="278"/>
        <end position="301"/>
    </location>
</feature>
<evidence type="ECO:0000259" key="5">
    <source>
        <dbReference type="Pfam" id="PF00535"/>
    </source>
</evidence>
<keyword evidence="4" id="KW-0812">Transmembrane</keyword>
<keyword evidence="4" id="KW-0472">Membrane</keyword>
<evidence type="ECO:0000313" key="7">
    <source>
        <dbReference type="Proteomes" id="UP001155483"/>
    </source>
</evidence>
<comment type="similarity">
    <text evidence="1">Belongs to the glycosyltransferase 2 family.</text>
</comment>
<comment type="caution">
    <text evidence="6">The sequence shown here is derived from an EMBL/GenBank/DDBJ whole genome shotgun (WGS) entry which is preliminary data.</text>
</comment>
<gene>
    <name evidence="6" type="ORF">OCK74_17540</name>
</gene>
<protein>
    <submittedName>
        <fullName evidence="6">Glycosyltransferase</fullName>
        <ecNumber evidence="6">2.4.-.-</ecNumber>
    </submittedName>
</protein>
<dbReference type="EMBL" id="JAOTIF010000016">
    <property type="protein sequence ID" value="MCU7550928.1"/>
    <property type="molecule type" value="Genomic_DNA"/>
</dbReference>
<feature type="domain" description="Glycosyltransferase 2-like" evidence="5">
    <location>
        <begin position="41"/>
        <end position="206"/>
    </location>
</feature>
<dbReference type="RefSeq" id="WP_279298367.1">
    <property type="nucleotide sequence ID" value="NZ_JAOTIF010000016.1"/>
</dbReference>
<dbReference type="PANTHER" id="PTHR43630:SF1">
    <property type="entry name" value="POLY-BETA-1,6-N-ACETYL-D-GLUCOSAMINE SYNTHASE"/>
    <property type="match status" value="1"/>
</dbReference>
<dbReference type="Proteomes" id="UP001155483">
    <property type="component" value="Unassembled WGS sequence"/>
</dbReference>
<dbReference type="Pfam" id="PF00535">
    <property type="entry name" value="Glycos_transf_2"/>
    <property type="match status" value="1"/>
</dbReference>
<name>A0A9X3BJA6_9BACT</name>
<dbReference type="Gene3D" id="3.90.550.10">
    <property type="entry name" value="Spore Coat Polysaccharide Biosynthesis Protein SpsA, Chain A"/>
    <property type="match status" value="1"/>
</dbReference>
<dbReference type="GO" id="GO:0016757">
    <property type="term" value="F:glycosyltransferase activity"/>
    <property type="evidence" value="ECO:0007669"/>
    <property type="project" value="UniProtKB-KW"/>
</dbReference>
<dbReference type="SUPFAM" id="SSF53448">
    <property type="entry name" value="Nucleotide-diphospho-sugar transferases"/>
    <property type="match status" value="1"/>
</dbReference>
<dbReference type="PANTHER" id="PTHR43630">
    <property type="entry name" value="POLY-BETA-1,6-N-ACETYL-D-GLUCOSAMINE SYNTHASE"/>
    <property type="match status" value="1"/>
</dbReference>
<dbReference type="InterPro" id="IPR029044">
    <property type="entry name" value="Nucleotide-diphossugar_trans"/>
</dbReference>
<evidence type="ECO:0000313" key="6">
    <source>
        <dbReference type="EMBL" id="MCU7550928.1"/>
    </source>
</evidence>
<evidence type="ECO:0000256" key="1">
    <source>
        <dbReference type="ARBA" id="ARBA00006739"/>
    </source>
</evidence>
<sequence length="371" mass="42659">MLLLTLCFLLFYSALIGYYYYHWKKLKAYEAPANPPSVSVSVIVAARNEEQCIGRLIESLLHQTYPKDLFEIIIVNDFSTDATANVVGSFSNKQVRLVHPDTQPDQSSKKKAIEAGINASKGELVLITDADCLPQKCWIQTIASFYKEKGAVFMAAPVKFLGQRSVLHIFQSLDFMMLQGITAASVQAGTHSMCNGANLAYQRQAFFDVRGFEGIDKIASGDDMLLMYKIWKQHPAKVMYIKSRDVIMQTEPMSSWKAFFGQRIRWSSKATYYDDYRITMVLLFVYLFNLLFLVLLGATFFNISNGWMLLLYLLMKTLVEGIFLYAVSRFYKEERLMLYFPLMQPLHILYTIVIGFISQFGHYEWKGRRTK</sequence>
<reference evidence="6" key="1">
    <citation type="submission" date="2022-09" db="EMBL/GenBank/DDBJ databases">
        <authorList>
            <person name="Yuan C."/>
            <person name="Ke Z."/>
        </authorList>
    </citation>
    <scope>NUCLEOTIDE SEQUENCE</scope>
    <source>
        <strain evidence="6">LB-8</strain>
    </source>
</reference>
<evidence type="ECO:0000256" key="3">
    <source>
        <dbReference type="ARBA" id="ARBA00022679"/>
    </source>
</evidence>
<reference evidence="6" key="2">
    <citation type="submission" date="2023-04" db="EMBL/GenBank/DDBJ databases">
        <title>Paracnuella aquatica gen. nov., sp. nov., a member of the family Chitinophagaceae isolated from a hot spring.</title>
        <authorList>
            <person name="Wang C."/>
        </authorList>
    </citation>
    <scope>NUCLEOTIDE SEQUENCE</scope>
    <source>
        <strain evidence="6">LB-8</strain>
    </source>
</reference>
<keyword evidence="7" id="KW-1185">Reference proteome</keyword>
<keyword evidence="2 6" id="KW-0328">Glycosyltransferase</keyword>
<organism evidence="6 7">
    <name type="scientific">Paraflavisolibacter caeni</name>
    <dbReference type="NCBI Taxonomy" id="2982496"/>
    <lineage>
        <taxon>Bacteria</taxon>
        <taxon>Pseudomonadati</taxon>
        <taxon>Bacteroidota</taxon>
        <taxon>Chitinophagia</taxon>
        <taxon>Chitinophagales</taxon>
        <taxon>Chitinophagaceae</taxon>
        <taxon>Paraflavisolibacter</taxon>
    </lineage>
</organism>
<dbReference type="EC" id="2.4.-.-" evidence="6"/>
<keyword evidence="4" id="KW-1133">Transmembrane helix</keyword>
<accession>A0A9X3BJA6</accession>
<evidence type="ECO:0000256" key="2">
    <source>
        <dbReference type="ARBA" id="ARBA00022676"/>
    </source>
</evidence>
<keyword evidence="3 6" id="KW-0808">Transferase</keyword>
<dbReference type="InterPro" id="IPR001173">
    <property type="entry name" value="Glyco_trans_2-like"/>
</dbReference>
<dbReference type="AlphaFoldDB" id="A0A9X3BJA6"/>
<proteinExistence type="inferred from homology"/>
<feature type="transmembrane region" description="Helical" evidence="4">
    <location>
        <begin position="308"/>
        <end position="327"/>
    </location>
</feature>
<feature type="transmembrane region" description="Helical" evidence="4">
    <location>
        <begin position="347"/>
        <end position="365"/>
    </location>
</feature>